<dbReference type="PANTHER" id="PTHR43578">
    <property type="entry name" value="NADH-QUINONE OXIDOREDUCTASE SUBUNIT F"/>
    <property type="match status" value="1"/>
</dbReference>
<evidence type="ECO:0000256" key="7">
    <source>
        <dbReference type="ARBA" id="ARBA00022719"/>
    </source>
</evidence>
<dbReference type="InterPro" id="IPR054765">
    <property type="entry name" value="SLBB_dom"/>
</dbReference>
<keyword evidence="9" id="KW-1278">Translocase</keyword>
<evidence type="ECO:0000256" key="8">
    <source>
        <dbReference type="ARBA" id="ARBA00022723"/>
    </source>
</evidence>
<sequence>MGEYKLLLANVDKPDSEKLETYKAAGGYERLRKALFDMKPDEIVEEVKKSGLRGRGGAGFPTGLKWSFVPKTDEPKYLVCNADEGEPGTFKDRVIIEKDPHLLLEGVAISAYAIGAHEAFIYIRGEYEYGAQVLERAIKEAEEAGVLGKNALRSGYDIKITVHRGAGAYVCGEETALLNSLEGRRGHPRIRPPFPASKGLYQHPTVINNVETLATVPFIVEKGGDWYASLGTEKSKGTKLFSISGHVKRPGVYELELGTPFEELIYNIAGGIREGHKLKAVIPGGSSTPMLKAEEIEGVLLDYESLQAAGSMLGSGAVIVMDDSTCIVKAVYRMAKFYAHESCGQCTPCREGTRWMVQILTRILNGKGRMEDLDVLLSMKDIMGGNCLCPLGDAALGPLITGVTKFRDEFEAHIKTGRCPLGG</sequence>
<reference evidence="17" key="1">
    <citation type="journal article" date="2018" name="Science">
        <title>A primordial and reversible TCA cycle in a facultatively chemolithoautotrophic thermophile.</title>
        <authorList>
            <person name="Nunoura T."/>
            <person name="Chikaraishi Y."/>
            <person name="Izaki R."/>
            <person name="Suwa T."/>
            <person name="Sato T."/>
            <person name="Harada T."/>
            <person name="Mori K."/>
            <person name="Kato Y."/>
            <person name="Miyazaki M."/>
            <person name="Shimamura S."/>
            <person name="Yanagawa K."/>
            <person name="Shuto A."/>
            <person name="Ohkouchi N."/>
            <person name="Fujita N."/>
            <person name="Takaki Y."/>
            <person name="Atomi H."/>
            <person name="Takai K."/>
        </authorList>
    </citation>
    <scope>NUCLEOTIDE SEQUENCE [LARGE SCALE GENOMIC DNA]</scope>
    <source>
        <strain evidence="17">DSM 17441 / JCM 13301 / NBRC 103674 / ABI70S6</strain>
    </source>
</reference>
<dbReference type="GO" id="GO:0010181">
    <property type="term" value="F:FMN binding"/>
    <property type="evidence" value="ECO:0007669"/>
    <property type="project" value="InterPro"/>
</dbReference>
<dbReference type="Pfam" id="PF01512">
    <property type="entry name" value="Complex1_51K"/>
    <property type="match status" value="1"/>
</dbReference>
<dbReference type="AlphaFoldDB" id="A0A0S3QRP6"/>
<dbReference type="Pfam" id="PF22461">
    <property type="entry name" value="SLBB_2"/>
    <property type="match status" value="1"/>
</dbReference>
<keyword evidence="6 14" id="KW-0288">FMN</keyword>
<evidence type="ECO:0000256" key="14">
    <source>
        <dbReference type="RuleBase" id="RU364066"/>
    </source>
</evidence>
<dbReference type="GO" id="GO:0046872">
    <property type="term" value="F:metal ion binding"/>
    <property type="evidence" value="ECO:0007669"/>
    <property type="project" value="UniProtKB-KW"/>
</dbReference>
<dbReference type="GO" id="GO:0051287">
    <property type="term" value="F:NAD binding"/>
    <property type="evidence" value="ECO:0007669"/>
    <property type="project" value="UniProtKB-UniRule"/>
</dbReference>
<dbReference type="EMBL" id="AP013035">
    <property type="protein sequence ID" value="BAT71012.1"/>
    <property type="molecule type" value="Genomic_DNA"/>
</dbReference>
<dbReference type="SUPFAM" id="SSF140490">
    <property type="entry name" value="Nqo1C-terminal domain-like"/>
    <property type="match status" value="1"/>
</dbReference>
<evidence type="ECO:0000256" key="12">
    <source>
        <dbReference type="ARBA" id="ARBA00023027"/>
    </source>
</evidence>
<keyword evidence="5 14" id="KW-0285">Flavoprotein</keyword>
<dbReference type="FunFam" id="3.10.20.600:FF:000003">
    <property type="entry name" value="NADH-quinone oxidoreductase subunit F"/>
    <property type="match status" value="1"/>
</dbReference>
<evidence type="ECO:0000256" key="6">
    <source>
        <dbReference type="ARBA" id="ARBA00022643"/>
    </source>
</evidence>
<dbReference type="InterPro" id="IPR037225">
    <property type="entry name" value="Nuo51_FMN-bd_sf"/>
</dbReference>
<dbReference type="Proteomes" id="UP000063234">
    <property type="component" value="Chromosome"/>
</dbReference>
<dbReference type="FunFam" id="3.40.50.11540:FF:000001">
    <property type="entry name" value="NADH dehydrogenase [ubiquinone] flavoprotein 1, mitochondrial"/>
    <property type="match status" value="1"/>
</dbReference>
<dbReference type="Gene3D" id="6.10.250.1450">
    <property type="match status" value="1"/>
</dbReference>
<dbReference type="RefSeq" id="WP_068548830.1">
    <property type="nucleotide sequence ID" value="NZ_AP013035.1"/>
</dbReference>
<evidence type="ECO:0000313" key="16">
    <source>
        <dbReference type="EMBL" id="BAT71012.1"/>
    </source>
</evidence>
<keyword evidence="7 14" id="KW-0874">Quinone</keyword>
<dbReference type="FunFam" id="1.20.1440.230:FF:000001">
    <property type="entry name" value="Mitochondrial NADH dehydrogenase flavoprotein 1"/>
    <property type="match status" value="1"/>
</dbReference>
<dbReference type="Pfam" id="PF10589">
    <property type="entry name" value="NADH_4Fe-4S"/>
    <property type="match status" value="1"/>
</dbReference>
<comment type="similarity">
    <text evidence="3 14">Belongs to the complex I 51 kDa subunit family.</text>
</comment>
<keyword evidence="11 14" id="KW-0411">Iron-sulfur</keyword>
<evidence type="ECO:0000256" key="1">
    <source>
        <dbReference type="ARBA" id="ARBA00001917"/>
    </source>
</evidence>
<evidence type="ECO:0000256" key="4">
    <source>
        <dbReference type="ARBA" id="ARBA00022485"/>
    </source>
</evidence>
<evidence type="ECO:0000259" key="15">
    <source>
        <dbReference type="SMART" id="SM00928"/>
    </source>
</evidence>
<evidence type="ECO:0000256" key="2">
    <source>
        <dbReference type="ARBA" id="ARBA00001966"/>
    </source>
</evidence>
<dbReference type="InterPro" id="IPR037207">
    <property type="entry name" value="Nuop51_4Fe4S-bd_sf"/>
</dbReference>
<dbReference type="SUPFAM" id="SSF142984">
    <property type="entry name" value="Nqo1 middle domain-like"/>
    <property type="match status" value="1"/>
</dbReference>
<comment type="cofactor">
    <cofactor evidence="1 14">
        <name>FMN</name>
        <dbReference type="ChEBI" id="CHEBI:58210"/>
    </cofactor>
</comment>
<evidence type="ECO:0000256" key="11">
    <source>
        <dbReference type="ARBA" id="ARBA00023014"/>
    </source>
</evidence>
<dbReference type="GO" id="GO:0048038">
    <property type="term" value="F:quinone binding"/>
    <property type="evidence" value="ECO:0007669"/>
    <property type="project" value="UniProtKB-KW"/>
</dbReference>
<keyword evidence="10 14" id="KW-0408">Iron</keyword>
<name>A0A0S3QRP6_THET7</name>
<dbReference type="SMART" id="SM00928">
    <property type="entry name" value="NADH_4Fe-4S"/>
    <property type="match status" value="1"/>
</dbReference>
<dbReference type="GO" id="GO:0016491">
    <property type="term" value="F:oxidoreductase activity"/>
    <property type="evidence" value="ECO:0007669"/>
    <property type="project" value="UniProtKB-KW"/>
</dbReference>
<dbReference type="NCBIfam" id="TIGR01959">
    <property type="entry name" value="nuoF_fam"/>
    <property type="match status" value="1"/>
</dbReference>
<evidence type="ECO:0000313" key="17">
    <source>
        <dbReference type="Proteomes" id="UP000063234"/>
    </source>
</evidence>
<evidence type="ECO:0000256" key="3">
    <source>
        <dbReference type="ARBA" id="ARBA00007523"/>
    </source>
</evidence>
<dbReference type="PROSITE" id="PS00645">
    <property type="entry name" value="COMPLEX1_51K_2"/>
    <property type="match status" value="1"/>
</dbReference>
<dbReference type="InterPro" id="IPR011538">
    <property type="entry name" value="Nuo51_FMN-bd"/>
</dbReference>
<organism evidence="16 17">
    <name type="scientific">Thermosulfidibacter takaii (strain DSM 17441 / JCM 13301 / NBRC 103674 / ABI70S6)</name>
    <dbReference type="NCBI Taxonomy" id="1298851"/>
    <lineage>
        <taxon>Bacteria</taxon>
        <taxon>Pseudomonadati</taxon>
        <taxon>Thermosulfidibacterota</taxon>
        <taxon>Thermosulfidibacteria</taxon>
        <taxon>Thermosulfidibacterales</taxon>
        <taxon>Thermosulfidibacteraceae</taxon>
    </lineage>
</organism>
<dbReference type="PANTHER" id="PTHR43578:SF3">
    <property type="entry name" value="NADH-QUINONE OXIDOREDUCTASE SUBUNIT F"/>
    <property type="match status" value="1"/>
</dbReference>
<comment type="function">
    <text evidence="14">NDH-1 shuttles electrons from NADH, via FMN and iron-sulfur (Fe-S) centers, to quinones in the respiratory chain.</text>
</comment>
<keyword evidence="8 14" id="KW-0479">Metal-binding</keyword>
<dbReference type="InterPro" id="IPR001949">
    <property type="entry name" value="NADH-UbQ_OxRdtase_51kDa_CS"/>
</dbReference>
<dbReference type="Gene3D" id="3.40.50.11540">
    <property type="entry name" value="NADH-ubiquinone oxidoreductase 51kDa subunit"/>
    <property type="match status" value="1"/>
</dbReference>
<dbReference type="EC" id="7.1.1.-" evidence="14"/>
<dbReference type="NCBIfam" id="NF010120">
    <property type="entry name" value="PRK13596.1"/>
    <property type="match status" value="1"/>
</dbReference>
<keyword evidence="4 14" id="KW-0004">4Fe-4S</keyword>
<evidence type="ECO:0000256" key="9">
    <source>
        <dbReference type="ARBA" id="ARBA00022967"/>
    </source>
</evidence>
<dbReference type="Gene3D" id="1.20.1440.230">
    <property type="entry name" value="NADH-ubiquinone oxidoreductase 51kDa subunit, iron-sulphur binding domain"/>
    <property type="match status" value="1"/>
</dbReference>
<dbReference type="SUPFAM" id="SSF142019">
    <property type="entry name" value="Nqo1 FMN-binding domain-like"/>
    <property type="match status" value="1"/>
</dbReference>
<protein>
    <recommendedName>
        <fullName evidence="14">NADH-quinone oxidoreductase subunit F</fullName>
        <ecNumber evidence="14">7.1.1.-</ecNumber>
    </recommendedName>
</protein>
<evidence type="ECO:0000256" key="10">
    <source>
        <dbReference type="ARBA" id="ARBA00023004"/>
    </source>
</evidence>
<gene>
    <name evidence="16" type="primary">nuoF</name>
    <name evidence="16" type="ORF">TST_0203</name>
</gene>
<dbReference type="GO" id="GO:0008137">
    <property type="term" value="F:NADH dehydrogenase (ubiquinone) activity"/>
    <property type="evidence" value="ECO:0007669"/>
    <property type="project" value="InterPro"/>
</dbReference>
<dbReference type="InterPro" id="IPR019575">
    <property type="entry name" value="Nuop51_4Fe4S-bd"/>
</dbReference>
<keyword evidence="17" id="KW-1185">Reference proteome</keyword>
<evidence type="ECO:0000256" key="5">
    <source>
        <dbReference type="ARBA" id="ARBA00022630"/>
    </source>
</evidence>
<dbReference type="KEGG" id="ttk:TST_0203"/>
<dbReference type="PROSITE" id="PS00644">
    <property type="entry name" value="COMPLEX1_51K_1"/>
    <property type="match status" value="1"/>
</dbReference>
<dbReference type="STRING" id="1298851.TST_0203"/>
<dbReference type="InterPro" id="IPR011537">
    <property type="entry name" value="NADH-UbQ_OxRdtase_suF"/>
</dbReference>
<keyword evidence="16" id="KW-0560">Oxidoreductase</keyword>
<comment type="cofactor">
    <cofactor evidence="2 14">
        <name>[4Fe-4S] cluster</name>
        <dbReference type="ChEBI" id="CHEBI:49883"/>
    </cofactor>
</comment>
<dbReference type="GO" id="GO:0051539">
    <property type="term" value="F:4 iron, 4 sulfur cluster binding"/>
    <property type="evidence" value="ECO:0007669"/>
    <property type="project" value="UniProtKB-UniRule"/>
</dbReference>
<accession>A0A0S3QRP6</accession>
<feature type="domain" description="NADH-ubiquinone oxidoreductase 51kDa subunit iron-sulphur binding" evidence="15">
    <location>
        <begin position="328"/>
        <end position="373"/>
    </location>
</feature>
<dbReference type="OrthoDB" id="9761899at2"/>
<evidence type="ECO:0000256" key="13">
    <source>
        <dbReference type="ARBA" id="ARBA00047712"/>
    </source>
</evidence>
<comment type="catalytic activity">
    <reaction evidence="13 14">
        <text>a quinone + NADH + 5 H(+)(in) = a quinol + NAD(+) + 4 H(+)(out)</text>
        <dbReference type="Rhea" id="RHEA:57888"/>
        <dbReference type="ChEBI" id="CHEBI:15378"/>
        <dbReference type="ChEBI" id="CHEBI:24646"/>
        <dbReference type="ChEBI" id="CHEBI:57540"/>
        <dbReference type="ChEBI" id="CHEBI:57945"/>
        <dbReference type="ChEBI" id="CHEBI:132124"/>
    </reaction>
</comment>
<proteinExistence type="inferred from homology"/>
<dbReference type="PATRIC" id="fig|1298851.3.peg.208"/>
<keyword evidence="12 14" id="KW-0520">NAD</keyword>
<dbReference type="Gene3D" id="3.10.20.600">
    <property type="match status" value="1"/>
</dbReference>